<protein>
    <submittedName>
        <fullName evidence="1">Uncharacterized protein</fullName>
    </submittedName>
</protein>
<dbReference type="EMBL" id="CP009111">
    <property type="protein sequence ID" value="ANS26924.1"/>
    <property type="molecule type" value="Genomic_DNA"/>
</dbReference>
<dbReference type="Proteomes" id="UP001066327">
    <property type="component" value="Unassembled WGS sequence"/>
</dbReference>
<evidence type="ECO:0000313" key="4">
    <source>
        <dbReference type="Proteomes" id="UP000186108"/>
    </source>
</evidence>
<dbReference type="EMBL" id="CP130953">
    <property type="protein sequence ID" value="WLF49569.1"/>
    <property type="molecule type" value="Genomic_DNA"/>
</dbReference>
<gene>
    <name evidence="2" type="ORF">O4328_01720</name>
    <name evidence="3" type="ORF">Q5707_11495</name>
    <name evidence="1" type="ORF">R1CP_11055</name>
</gene>
<evidence type="ECO:0000313" key="1">
    <source>
        <dbReference type="EMBL" id="ANS26924.1"/>
    </source>
</evidence>
<dbReference type="RefSeq" id="WP_167120753.1">
    <property type="nucleotide sequence ID" value="NZ_CP009111.1"/>
</dbReference>
<accession>A0A1B1K2S4</accession>
<dbReference type="EMBL" id="JAPWIS010000001">
    <property type="protein sequence ID" value="MCZ4582409.1"/>
    <property type="molecule type" value="Genomic_DNA"/>
</dbReference>
<proteinExistence type="predicted"/>
<reference evidence="1 4" key="1">
    <citation type="submission" date="2014-07" db="EMBL/GenBank/DDBJ databases">
        <authorList>
            <person name="Zhang J.E."/>
            <person name="Yang H."/>
            <person name="Guo J."/>
            <person name="Deng Z."/>
            <person name="Luo H."/>
            <person name="Luo M."/>
            <person name="Zhao B."/>
        </authorList>
    </citation>
    <scope>NUCLEOTIDE SEQUENCE [LARGE SCALE GENOMIC DNA]</scope>
    <source>
        <strain evidence="1 4">1CP</strain>
    </source>
</reference>
<evidence type="ECO:0000313" key="2">
    <source>
        <dbReference type="EMBL" id="MCZ4582409.1"/>
    </source>
</evidence>
<reference evidence="2" key="2">
    <citation type="submission" date="2022-12" db="EMBL/GenBank/DDBJ databases">
        <authorList>
            <person name="Krivoruchko A.V."/>
            <person name="Elkin A."/>
        </authorList>
    </citation>
    <scope>NUCLEOTIDE SEQUENCE</scope>
    <source>
        <strain evidence="2">IEGM 249</strain>
    </source>
</reference>
<evidence type="ECO:0000313" key="5">
    <source>
        <dbReference type="Proteomes" id="UP001066327"/>
    </source>
</evidence>
<dbReference type="Proteomes" id="UP001231166">
    <property type="component" value="Chromosome"/>
</dbReference>
<sequence>MPILLLHAVIAGFSVVSGWLSAPLKRPVAALAHSYAVMRWSALIAVEDAAEHR</sequence>
<evidence type="ECO:0000313" key="3">
    <source>
        <dbReference type="EMBL" id="WLF49569.1"/>
    </source>
</evidence>
<reference evidence="3" key="3">
    <citation type="submission" date="2023-07" db="EMBL/GenBank/DDBJ databases">
        <title>Genomic analysis of Rhodococcus opacus VOC-14 with glycol ethers degradation activity.</title>
        <authorList>
            <person name="Narkevich D.A."/>
            <person name="Hlushen A.M."/>
            <person name="Akhremchuk A.E."/>
            <person name="Sikolenko M.A."/>
            <person name="Valentovich L.N."/>
        </authorList>
    </citation>
    <scope>NUCLEOTIDE SEQUENCE</scope>
    <source>
        <strain evidence="3">VOC-14</strain>
    </source>
</reference>
<keyword evidence="5" id="KW-1185">Reference proteome</keyword>
<dbReference type="Proteomes" id="UP000186108">
    <property type="component" value="Chromosome"/>
</dbReference>
<organism evidence="1 4">
    <name type="scientific">Rhodococcus opacus</name>
    <name type="common">Nocardia opaca</name>
    <dbReference type="NCBI Taxonomy" id="37919"/>
    <lineage>
        <taxon>Bacteria</taxon>
        <taxon>Bacillati</taxon>
        <taxon>Actinomycetota</taxon>
        <taxon>Actinomycetes</taxon>
        <taxon>Mycobacteriales</taxon>
        <taxon>Nocardiaceae</taxon>
        <taxon>Rhodococcus</taxon>
    </lineage>
</organism>
<name>A0A1B1K2S4_RHOOP</name>
<dbReference type="AlphaFoldDB" id="A0A1B1K2S4"/>